<dbReference type="Pfam" id="PF13927">
    <property type="entry name" value="Ig_3"/>
    <property type="match status" value="4"/>
</dbReference>
<gene>
    <name evidence="8" type="primary">LOC106068605</name>
</gene>
<feature type="domain" description="C-type lectin" evidence="4">
    <location>
        <begin position="31"/>
        <end position="161"/>
    </location>
</feature>
<dbReference type="AlphaFoldDB" id="A0A9W2YA82"/>
<dbReference type="InterPro" id="IPR016186">
    <property type="entry name" value="C-type_lectin-like/link_sf"/>
</dbReference>
<dbReference type="Proteomes" id="UP001165740">
    <property type="component" value="Chromosome 11"/>
</dbReference>
<dbReference type="InterPro" id="IPR013783">
    <property type="entry name" value="Ig-like_fold"/>
</dbReference>
<evidence type="ECO:0000256" key="2">
    <source>
        <dbReference type="ARBA" id="ARBA00023157"/>
    </source>
</evidence>
<keyword evidence="1" id="KW-0677">Repeat</keyword>
<dbReference type="SMART" id="SM00408">
    <property type="entry name" value="IGc2"/>
    <property type="match status" value="5"/>
</dbReference>
<feature type="signal peptide" evidence="3">
    <location>
        <begin position="1"/>
        <end position="18"/>
    </location>
</feature>
<feature type="domain" description="Ig-like" evidence="5">
    <location>
        <begin position="193"/>
        <end position="291"/>
    </location>
</feature>
<sequence>MRLGVLLILTTSLICAFTQQINECPNAWIENSGYCYSFVFGPVRTYQEAAISCQMTASTLVTVKTAGEHGFIQGWLTAHDSERREWFTSGYRDDTGLIVWDSDGSSVSTDFFPDIATRDRTQVDSWTQLSNDVIVYKYSVSSKTYEWEWSRMMKTGAYICQMNKTDVWRFYQQHRDFSFGSNVTDHNKWQVGPKIISQSQDTVFYQSPSGMTSVKLHCLAQGNPQPTYTWYREVPSQTVPEQLSSSLDPRYSVSQGRLEITRPDESKDPGTYTCMASNSLGSVLSSPIVLSYGYIAEFSNVQTSAVEAIMYMGKMITCNPPLAKPDRRFNWFKRDFNFIRPEFNPQYFISKDGNLYISEVYTSDQDEYYCMVFLAPRNGEVLAGDQPPVRISLGINLRVRGENANTYGPDIHNSFPQHFPKYPMIGDTVEIECLAYGRLPLRYSWFREDAPLNERAYMKDQNRILVLPSAGLDDRGTYTCVVDGDRNSDNKSMVLMLYATPSFPFPLQDQLVDKHSNLIWTCHSIGIPKPSYRWYVNGTLLTNTNTLGVQVFRNKLSIDKVDTRHNGMYQCEATNAYGTNRSSAELRTLFFAPSFTNRPVDSTKFGAQGGNVTIACNPEAAPRAEIKWLKNGEEVGRVLPSGALELTSLSQSQAGTYTCVATNELGEARSSCVLTVVASVVISEAPAHLEISQNETALMSCRASYDQSKLDVVYTWMFYSHAIDLTDGSEDIVHYSMPYKDTDKAGMLYIIAASYQHEGEYTCIVTSVTGTVRASAFLAVKGPPGEPGGVHVRQSQNSTYYNHNHLELWWKDGEFHGYPVTKYTIEYRNYWDSEWKVLKQDIRVEDTVLQSFPEWHGTEITEGLSPGTSYQFRVKSGNNELGYSPPSSEPYRWYTMTYDVPFYAPENVHGGGGSVGLLVIKWNPLPRSLWGGSSIHYNVHYRRQVAIGEGDKWESKEGLTDTFLHVTVGVEFYYTPYEVKVQAVNEIGKGPNSSIAIVYSAEDVPANVAPTFDNAQVLNGTAAVVSWIPIPNTREAARGTVFAYQVNYWQEPTTLCLGINEHLALFSRFYGDVSSGLIIGMIPEGHYCFNLQFLNHAGIGPKTDIYNFNLNLAPPGNYPEYVTVMSHGNDSVRLYWKGVFINPGEETIIGYKAWYWDIREDIRAAKNATFGKTFTGVLHGIERDTIYKVRVFAYSIGGDGKKSGDVFFTLGGQVQYNPATTDIFNSSPGLRWSNLWSALLLALLLVIQTSS</sequence>
<evidence type="ECO:0000259" key="4">
    <source>
        <dbReference type="PROSITE" id="PS50041"/>
    </source>
</evidence>
<feature type="domain" description="Ig-like" evidence="5">
    <location>
        <begin position="678"/>
        <end position="779"/>
    </location>
</feature>
<feature type="domain" description="Ig-like" evidence="5">
    <location>
        <begin position="593"/>
        <end position="675"/>
    </location>
</feature>
<dbReference type="GO" id="GO:0098609">
    <property type="term" value="P:cell-cell adhesion"/>
    <property type="evidence" value="ECO:0007669"/>
    <property type="project" value="TreeGrafter"/>
</dbReference>
<feature type="domain" description="Fibronectin type-III" evidence="6">
    <location>
        <begin position="904"/>
        <end position="1003"/>
    </location>
</feature>
<evidence type="ECO:0000313" key="8">
    <source>
        <dbReference type="RefSeq" id="XP_055859621.1"/>
    </source>
</evidence>
<feature type="domain" description="Ig-like" evidence="5">
    <location>
        <begin position="316"/>
        <end position="372"/>
    </location>
</feature>
<evidence type="ECO:0000256" key="3">
    <source>
        <dbReference type="SAM" id="SignalP"/>
    </source>
</evidence>
<dbReference type="InterPro" id="IPR003599">
    <property type="entry name" value="Ig_sub"/>
</dbReference>
<protein>
    <submittedName>
        <fullName evidence="8">Contactin-like</fullName>
    </submittedName>
</protein>
<dbReference type="OMA" id="WQVGPKI"/>
<reference evidence="8" key="1">
    <citation type="submission" date="2025-08" db="UniProtKB">
        <authorList>
            <consortium name="RefSeq"/>
        </authorList>
    </citation>
    <scope>IDENTIFICATION</scope>
</reference>
<dbReference type="InterPro" id="IPR007110">
    <property type="entry name" value="Ig-like_dom"/>
</dbReference>
<dbReference type="GeneID" id="106068605"/>
<dbReference type="InterPro" id="IPR003961">
    <property type="entry name" value="FN3_dom"/>
</dbReference>
<keyword evidence="3" id="KW-0732">Signal</keyword>
<dbReference type="FunFam" id="2.60.40.10:FF:000035">
    <property type="entry name" value="Contactin 1"/>
    <property type="match status" value="1"/>
</dbReference>
<evidence type="ECO:0000259" key="5">
    <source>
        <dbReference type="PROSITE" id="PS50835"/>
    </source>
</evidence>
<dbReference type="InterPro" id="IPR016187">
    <property type="entry name" value="CTDL_fold"/>
</dbReference>
<feature type="domain" description="Ig-like" evidence="5">
    <location>
        <begin position="409"/>
        <end position="496"/>
    </location>
</feature>
<dbReference type="Gene3D" id="3.10.100.10">
    <property type="entry name" value="Mannose-Binding Protein A, subunit A"/>
    <property type="match status" value="1"/>
</dbReference>
<dbReference type="InterPro" id="IPR036179">
    <property type="entry name" value="Ig-like_dom_sf"/>
</dbReference>
<organism evidence="7 8">
    <name type="scientific">Biomphalaria glabrata</name>
    <name type="common">Bloodfluke planorb</name>
    <name type="synonym">Freshwater snail</name>
    <dbReference type="NCBI Taxonomy" id="6526"/>
    <lineage>
        <taxon>Eukaryota</taxon>
        <taxon>Metazoa</taxon>
        <taxon>Spiralia</taxon>
        <taxon>Lophotrochozoa</taxon>
        <taxon>Mollusca</taxon>
        <taxon>Gastropoda</taxon>
        <taxon>Heterobranchia</taxon>
        <taxon>Euthyneura</taxon>
        <taxon>Panpulmonata</taxon>
        <taxon>Hygrophila</taxon>
        <taxon>Lymnaeoidea</taxon>
        <taxon>Planorbidae</taxon>
        <taxon>Biomphalaria</taxon>
    </lineage>
</organism>
<dbReference type="CDD" id="cd00063">
    <property type="entry name" value="FN3"/>
    <property type="match status" value="3"/>
</dbReference>
<name>A0A9W2YA82_BIOGL</name>
<dbReference type="PROSITE" id="PS50835">
    <property type="entry name" value="IG_LIKE"/>
    <property type="match status" value="6"/>
</dbReference>
<dbReference type="InterPro" id="IPR001304">
    <property type="entry name" value="C-type_lectin-like"/>
</dbReference>
<dbReference type="SMART" id="SM00034">
    <property type="entry name" value="CLECT"/>
    <property type="match status" value="1"/>
</dbReference>
<dbReference type="InterPro" id="IPR036116">
    <property type="entry name" value="FN3_sf"/>
</dbReference>
<dbReference type="SUPFAM" id="SSF56436">
    <property type="entry name" value="C-type lectin-like"/>
    <property type="match status" value="1"/>
</dbReference>
<dbReference type="InterPro" id="IPR003598">
    <property type="entry name" value="Ig_sub2"/>
</dbReference>
<feature type="chain" id="PRO_5040916527" evidence="3">
    <location>
        <begin position="19"/>
        <end position="1251"/>
    </location>
</feature>
<keyword evidence="2" id="KW-1015">Disulfide bond</keyword>
<dbReference type="PROSITE" id="PS50041">
    <property type="entry name" value="C_TYPE_LECTIN_2"/>
    <property type="match status" value="1"/>
</dbReference>
<evidence type="ECO:0000256" key="1">
    <source>
        <dbReference type="ARBA" id="ARBA00022737"/>
    </source>
</evidence>
<dbReference type="SMART" id="SM00060">
    <property type="entry name" value="FN3"/>
    <property type="match status" value="3"/>
</dbReference>
<dbReference type="SUPFAM" id="SSF49265">
    <property type="entry name" value="Fibronectin type III"/>
    <property type="match status" value="2"/>
</dbReference>
<dbReference type="PANTHER" id="PTHR44170">
    <property type="entry name" value="PROTEIN SIDEKICK"/>
    <property type="match status" value="1"/>
</dbReference>
<dbReference type="Gene3D" id="2.60.40.10">
    <property type="entry name" value="Immunoglobulins"/>
    <property type="match status" value="10"/>
</dbReference>
<feature type="domain" description="Ig-like" evidence="5">
    <location>
        <begin position="501"/>
        <end position="587"/>
    </location>
</feature>
<accession>A0A9W2YA82</accession>
<dbReference type="PANTHER" id="PTHR44170:SF6">
    <property type="entry name" value="CONTACTIN"/>
    <property type="match status" value="1"/>
</dbReference>
<dbReference type="SMART" id="SM00409">
    <property type="entry name" value="IG"/>
    <property type="match status" value="6"/>
</dbReference>
<dbReference type="RefSeq" id="XP_055859621.1">
    <property type="nucleotide sequence ID" value="XM_056003646.1"/>
</dbReference>
<dbReference type="GO" id="GO:0016020">
    <property type="term" value="C:membrane"/>
    <property type="evidence" value="ECO:0007669"/>
    <property type="project" value="UniProtKB-SubCell"/>
</dbReference>
<dbReference type="CDD" id="cd00037">
    <property type="entry name" value="CLECT"/>
    <property type="match status" value="1"/>
</dbReference>
<evidence type="ECO:0000313" key="7">
    <source>
        <dbReference type="Proteomes" id="UP001165740"/>
    </source>
</evidence>
<feature type="domain" description="Fibronectin type-III" evidence="6">
    <location>
        <begin position="1114"/>
        <end position="1213"/>
    </location>
</feature>
<proteinExistence type="predicted"/>
<dbReference type="PROSITE" id="PS50853">
    <property type="entry name" value="FN3"/>
    <property type="match status" value="3"/>
</dbReference>
<dbReference type="SUPFAM" id="SSF48726">
    <property type="entry name" value="Immunoglobulin"/>
    <property type="match status" value="5"/>
</dbReference>
<feature type="domain" description="Fibronectin type-III" evidence="6">
    <location>
        <begin position="786"/>
        <end position="900"/>
    </location>
</feature>
<dbReference type="OrthoDB" id="3666223at2759"/>
<evidence type="ECO:0000259" key="6">
    <source>
        <dbReference type="PROSITE" id="PS50853"/>
    </source>
</evidence>
<keyword evidence="7" id="KW-1185">Reference proteome</keyword>